<dbReference type="GO" id="GO:0005829">
    <property type="term" value="C:cytosol"/>
    <property type="evidence" value="ECO:0007669"/>
    <property type="project" value="TreeGrafter"/>
</dbReference>
<feature type="domain" description="YqgF/RNase H-like" evidence="6">
    <location>
        <begin position="3"/>
        <end position="103"/>
    </location>
</feature>
<keyword evidence="4 5" id="KW-0378">Hydrolase</keyword>
<evidence type="ECO:0000256" key="2">
    <source>
        <dbReference type="ARBA" id="ARBA00022517"/>
    </source>
</evidence>
<protein>
    <recommendedName>
        <fullName evidence="5">Putative pre-16S rRNA nuclease</fullName>
        <ecNumber evidence="5">3.1.-.-</ecNumber>
    </recommendedName>
</protein>
<dbReference type="NCBIfam" id="TIGR00250">
    <property type="entry name" value="RNAse_H_YqgF"/>
    <property type="match status" value="1"/>
</dbReference>
<evidence type="ECO:0000256" key="1">
    <source>
        <dbReference type="ARBA" id="ARBA00022490"/>
    </source>
</evidence>
<dbReference type="KEGG" id="tee:Tel_01405"/>
<sequence>MIRTLLAFDYGQKRIGVATGQALIGSTQSLDTVNVKHNKPDWDHISRLIQEWQPELVLVGLPLNMDGTQHDMSRAARRFANQLNGRYQLPVELVDERLSSVEAENIISASRRDGRMKKGQSKRAVDQVAAEVILRTWFAGQDTRPGIS</sequence>
<dbReference type="InterPro" id="IPR006641">
    <property type="entry name" value="YqgF/RNaseH-like_dom"/>
</dbReference>
<dbReference type="HAMAP" id="MF_00651">
    <property type="entry name" value="Nuclease_YqgF"/>
    <property type="match status" value="1"/>
</dbReference>
<organism evidence="7 8">
    <name type="scientific">Candidatus Tenderia electrophaga</name>
    <dbReference type="NCBI Taxonomy" id="1748243"/>
    <lineage>
        <taxon>Bacteria</taxon>
        <taxon>Pseudomonadati</taxon>
        <taxon>Pseudomonadota</taxon>
        <taxon>Gammaproteobacteria</taxon>
        <taxon>Candidatus Tenderiales</taxon>
        <taxon>Candidatus Tenderiaceae</taxon>
        <taxon>Candidatus Tenderia</taxon>
    </lineage>
</organism>
<evidence type="ECO:0000313" key="7">
    <source>
        <dbReference type="EMBL" id="ALP51900.1"/>
    </source>
</evidence>
<dbReference type="AlphaFoldDB" id="A0A0S2T9W5"/>
<evidence type="ECO:0000256" key="4">
    <source>
        <dbReference type="ARBA" id="ARBA00022801"/>
    </source>
</evidence>
<dbReference type="EMBL" id="CP013099">
    <property type="protein sequence ID" value="ALP51900.1"/>
    <property type="molecule type" value="Genomic_DNA"/>
</dbReference>
<dbReference type="GO" id="GO:0000967">
    <property type="term" value="P:rRNA 5'-end processing"/>
    <property type="evidence" value="ECO:0007669"/>
    <property type="project" value="UniProtKB-UniRule"/>
</dbReference>
<evidence type="ECO:0000256" key="3">
    <source>
        <dbReference type="ARBA" id="ARBA00022722"/>
    </source>
</evidence>
<dbReference type="InterPro" id="IPR005227">
    <property type="entry name" value="YqgF"/>
</dbReference>
<evidence type="ECO:0000313" key="8">
    <source>
        <dbReference type="Proteomes" id="UP000055136"/>
    </source>
</evidence>
<proteinExistence type="inferred from homology"/>
<comment type="function">
    <text evidence="5">Could be a nuclease involved in processing of the 5'-end of pre-16S rRNA.</text>
</comment>
<reference evidence="7" key="1">
    <citation type="submission" date="2015-10" db="EMBL/GenBank/DDBJ databases">
        <title>Description of Candidatus Tenderia electrophaga gen. nov, sp. nov., an Uncultivated Electroautotroph from a Biocathode Enrichment.</title>
        <authorList>
            <person name="Eddie B.J."/>
            <person name="Malanoski A.P."/>
            <person name="Wang Z."/>
            <person name="Hall R.J."/>
            <person name="Oh S.D."/>
            <person name="Heiner C."/>
            <person name="Lin B."/>
            <person name="Strycharz-Glaven S.M."/>
        </authorList>
    </citation>
    <scope>NUCLEOTIDE SEQUENCE [LARGE SCALE GENOMIC DNA]</scope>
    <source>
        <strain evidence="7">NRL1</strain>
    </source>
</reference>
<keyword evidence="2 5" id="KW-0690">Ribosome biogenesis</keyword>
<dbReference type="Proteomes" id="UP000055136">
    <property type="component" value="Chromosome"/>
</dbReference>
<dbReference type="InterPro" id="IPR012337">
    <property type="entry name" value="RNaseH-like_sf"/>
</dbReference>
<keyword evidence="3 5" id="KW-0540">Nuclease</keyword>
<keyword evidence="1 5" id="KW-0963">Cytoplasm</keyword>
<dbReference type="PANTHER" id="PTHR33317">
    <property type="entry name" value="POLYNUCLEOTIDYL TRANSFERASE, RIBONUCLEASE H-LIKE SUPERFAMILY PROTEIN"/>
    <property type="match status" value="1"/>
</dbReference>
<dbReference type="InterPro" id="IPR037027">
    <property type="entry name" value="YqgF/RNaseH-like_dom_sf"/>
</dbReference>
<comment type="similarity">
    <text evidence="5">Belongs to the YqgF HJR family.</text>
</comment>
<evidence type="ECO:0000256" key="5">
    <source>
        <dbReference type="HAMAP-Rule" id="MF_00651"/>
    </source>
</evidence>
<dbReference type="Gene3D" id="3.30.420.140">
    <property type="entry name" value="YqgF/RNase H-like domain"/>
    <property type="match status" value="1"/>
</dbReference>
<gene>
    <name evidence="7" type="ORF">Tel_01405</name>
</gene>
<keyword evidence="8" id="KW-1185">Reference proteome</keyword>
<dbReference type="SMART" id="SM00732">
    <property type="entry name" value="YqgFc"/>
    <property type="match status" value="1"/>
</dbReference>
<dbReference type="EC" id="3.1.-.-" evidence="5"/>
<comment type="subcellular location">
    <subcellularLocation>
        <location evidence="5">Cytoplasm</location>
    </subcellularLocation>
</comment>
<dbReference type="PANTHER" id="PTHR33317:SF4">
    <property type="entry name" value="POLYNUCLEOTIDYL TRANSFERASE, RIBONUCLEASE H-LIKE SUPERFAMILY PROTEIN"/>
    <property type="match status" value="1"/>
</dbReference>
<dbReference type="STRING" id="1748243.Tel_01405"/>
<dbReference type="Pfam" id="PF03652">
    <property type="entry name" value="RuvX"/>
    <property type="match status" value="1"/>
</dbReference>
<dbReference type="SUPFAM" id="SSF53098">
    <property type="entry name" value="Ribonuclease H-like"/>
    <property type="match status" value="1"/>
</dbReference>
<name>A0A0S2T9W5_9GAMM</name>
<evidence type="ECO:0000259" key="6">
    <source>
        <dbReference type="SMART" id="SM00732"/>
    </source>
</evidence>
<accession>A0A0S2T9W5</accession>
<dbReference type="GO" id="GO:0004518">
    <property type="term" value="F:nuclease activity"/>
    <property type="evidence" value="ECO:0007669"/>
    <property type="project" value="UniProtKB-KW"/>
</dbReference>
<dbReference type="CDD" id="cd16964">
    <property type="entry name" value="YqgF"/>
    <property type="match status" value="1"/>
</dbReference>
<dbReference type="GO" id="GO:0016788">
    <property type="term" value="F:hydrolase activity, acting on ester bonds"/>
    <property type="evidence" value="ECO:0007669"/>
    <property type="project" value="UniProtKB-UniRule"/>
</dbReference>